<gene>
    <name evidence="1" type="ORF">QFC19_006860</name>
</gene>
<proteinExistence type="predicted"/>
<name>A0ACC2VDE0_9TREE</name>
<protein>
    <submittedName>
        <fullName evidence="1">Uncharacterized protein</fullName>
    </submittedName>
</protein>
<keyword evidence="2" id="KW-1185">Reference proteome</keyword>
<dbReference type="EMBL" id="JASBWR010000088">
    <property type="protein sequence ID" value="KAJ9097086.1"/>
    <property type="molecule type" value="Genomic_DNA"/>
</dbReference>
<evidence type="ECO:0000313" key="1">
    <source>
        <dbReference type="EMBL" id="KAJ9097086.1"/>
    </source>
</evidence>
<dbReference type="Proteomes" id="UP001241377">
    <property type="component" value="Unassembled WGS sequence"/>
</dbReference>
<comment type="caution">
    <text evidence="1">The sequence shown here is derived from an EMBL/GenBank/DDBJ whole genome shotgun (WGS) entry which is preliminary data.</text>
</comment>
<sequence length="959" mass="109504">MSDSAGGTDDAESTVKAESDSLHTQDDQNSFKDEIGSEKDHQPQNNDLNGSQNITQDSENTDSDSSSVASADSPPVFLYSRLNSLPRNFLDREPVSCSLFHESLFVFATHSGLVHVCKPDFTMVRTYKAHSASVLALDTDGTHVVSASMDGSVVVTSTVDSNETFGFDFKRPVHAVAIDRKYSVTKSFYSGGMSGKVIHSSRNWLGKRSDTILYLGDSPIVAFKKVGEIIVWMNDMGISFFDTYHRNIIKTINRPDGAPRGDLYWPRIHFPETDRILIAWAYHVWSIKIQSGSTSSNNGALTGAASSSAQNRIMSSAMSFRSVPEKHINVEHVHQFDFLVAGISSFKDDKLLVLSYEPPISVEDKLEFQDPDLKIVDLANGEIDFEEEIGLRYIKNLGLNDYSLGTHIGNTGATYYIMSAKDAVIAKEVQLNDRLEWYISREDYLEAWKLSQHLLTPIKRLNLGTSYVDTLIKRNDWKEAANFLLTILHVDESQMPAIDTKSTLRTDQSVALKGDDELIKEIIRQWEIWATIFLKSGHVEELTLIIPTLPQLNLPQTLFDEILEYWLKNKSQTVFYNIISKWDISLFTFEAITLTMESSLEAEDDDKLRRCLADLYVRAAQPQKAVPHLAHLRDRNLVRFLHDHHLIASFVDGLPYYISLSLKDDEIENTPISDLEVELQDTIDILVESRHELPPQVLTEMMTKHHLDFINLFYLERLEVVDDYLTVPFQNDRLQLFAQYDRKKLLPFLTKHSSYDIQKAIQLCEDNDFVEESVYLWGKVGETKKALMLIINKLDDPEKAINFAKHQNDKEAWDILLEYSMEKPAFIKALIEHADEQSYMFYDPILILEKMPRDVEIEGLKESVTKISYNNDLNVILNQLILRIIYNKSEDVSKQLRTLKLKGIQVDVDEYTELFQRFETILVESMEPKGQLKTAEEETSVYSDLANKIRHLESLRAKT</sequence>
<evidence type="ECO:0000313" key="2">
    <source>
        <dbReference type="Proteomes" id="UP001241377"/>
    </source>
</evidence>
<accession>A0ACC2VDE0</accession>
<reference evidence="1" key="1">
    <citation type="submission" date="2023-04" db="EMBL/GenBank/DDBJ databases">
        <title>Draft Genome sequencing of Naganishia species isolated from polar environments using Oxford Nanopore Technology.</title>
        <authorList>
            <person name="Leo P."/>
            <person name="Venkateswaran K."/>
        </authorList>
    </citation>
    <scope>NUCLEOTIDE SEQUENCE</scope>
    <source>
        <strain evidence="1">MNA-CCFEE 5261</strain>
    </source>
</reference>
<organism evidence="1 2">
    <name type="scientific">Naganishia cerealis</name>
    <dbReference type="NCBI Taxonomy" id="610337"/>
    <lineage>
        <taxon>Eukaryota</taxon>
        <taxon>Fungi</taxon>
        <taxon>Dikarya</taxon>
        <taxon>Basidiomycota</taxon>
        <taxon>Agaricomycotina</taxon>
        <taxon>Tremellomycetes</taxon>
        <taxon>Filobasidiales</taxon>
        <taxon>Filobasidiaceae</taxon>
        <taxon>Naganishia</taxon>
    </lineage>
</organism>